<feature type="transmembrane region" description="Helical" evidence="5">
    <location>
        <begin position="35"/>
        <end position="55"/>
    </location>
</feature>
<evidence type="ECO:0000313" key="7">
    <source>
        <dbReference type="Proteomes" id="UP001164803"/>
    </source>
</evidence>
<dbReference type="NCBIfam" id="TIGR02840">
    <property type="entry name" value="spore_YtaF"/>
    <property type="match status" value="1"/>
</dbReference>
<dbReference type="PANTHER" id="PTHR35529:SF2">
    <property type="entry name" value="SPORULATION PROTEIN YTAF-RELATED"/>
    <property type="match status" value="1"/>
</dbReference>
<feature type="transmembrane region" description="Helical" evidence="5">
    <location>
        <begin position="6"/>
        <end position="28"/>
    </location>
</feature>
<keyword evidence="7" id="KW-1185">Reference proteome</keyword>
<feature type="transmembrane region" description="Helical" evidence="5">
    <location>
        <begin position="152"/>
        <end position="173"/>
    </location>
</feature>
<dbReference type="RefSeq" id="WP_268044781.1">
    <property type="nucleotide sequence ID" value="NZ_CP104064.1"/>
</dbReference>
<dbReference type="EMBL" id="CP104064">
    <property type="protein sequence ID" value="WAH37306.1"/>
    <property type="molecule type" value="Genomic_DNA"/>
</dbReference>
<feature type="transmembrane region" description="Helical" evidence="5">
    <location>
        <begin position="122"/>
        <end position="140"/>
    </location>
</feature>
<name>A0ABY6Z389_9BACL</name>
<dbReference type="Pfam" id="PF02659">
    <property type="entry name" value="Mntp"/>
    <property type="match status" value="1"/>
</dbReference>
<proteinExistence type="predicted"/>
<evidence type="ECO:0000256" key="2">
    <source>
        <dbReference type="ARBA" id="ARBA00022692"/>
    </source>
</evidence>
<keyword evidence="2 5" id="KW-0812">Transmembrane</keyword>
<keyword evidence="1" id="KW-1003">Cell membrane</keyword>
<protein>
    <submittedName>
        <fullName evidence="6">Sporulation membrane protein YtaF</fullName>
    </submittedName>
</protein>
<dbReference type="InterPro" id="IPR036259">
    <property type="entry name" value="MFS_trans_sf"/>
</dbReference>
<dbReference type="PANTHER" id="PTHR35529">
    <property type="entry name" value="MANGANESE EFFLUX PUMP MNTP-RELATED"/>
    <property type="match status" value="1"/>
</dbReference>
<evidence type="ECO:0000256" key="1">
    <source>
        <dbReference type="ARBA" id="ARBA00022475"/>
    </source>
</evidence>
<dbReference type="InterPro" id="IPR003810">
    <property type="entry name" value="Mntp/YtaF"/>
</dbReference>
<evidence type="ECO:0000256" key="5">
    <source>
        <dbReference type="SAM" id="Phobius"/>
    </source>
</evidence>
<evidence type="ECO:0000256" key="4">
    <source>
        <dbReference type="ARBA" id="ARBA00023136"/>
    </source>
</evidence>
<keyword evidence="3 5" id="KW-1133">Transmembrane helix</keyword>
<organism evidence="6 7">
    <name type="scientific">Alicyclobacillus dauci</name>
    <dbReference type="NCBI Taxonomy" id="1475485"/>
    <lineage>
        <taxon>Bacteria</taxon>
        <taxon>Bacillati</taxon>
        <taxon>Bacillota</taxon>
        <taxon>Bacilli</taxon>
        <taxon>Bacillales</taxon>
        <taxon>Alicyclobacillaceae</taxon>
        <taxon>Alicyclobacillus</taxon>
    </lineage>
</organism>
<dbReference type="Proteomes" id="UP001164803">
    <property type="component" value="Chromosome"/>
</dbReference>
<gene>
    <name evidence="6" type="primary">ytaF</name>
    <name evidence="6" type="ORF">NZD86_01805</name>
</gene>
<evidence type="ECO:0000256" key="3">
    <source>
        <dbReference type="ARBA" id="ARBA00022989"/>
    </source>
</evidence>
<dbReference type="Gene3D" id="1.20.1250.20">
    <property type="entry name" value="MFS general substrate transporter like domains"/>
    <property type="match status" value="1"/>
</dbReference>
<keyword evidence="4 5" id="KW-0472">Membrane</keyword>
<feature type="transmembrane region" description="Helical" evidence="5">
    <location>
        <begin position="67"/>
        <end position="85"/>
    </location>
</feature>
<evidence type="ECO:0000313" key="6">
    <source>
        <dbReference type="EMBL" id="WAH37306.1"/>
    </source>
</evidence>
<sequence>MISSIVTMVALAVAANLDNAGVGIAYGVRKIQISWVANLIVAVISGLATLFSGLVGRFMSHYIHPTVAVYIGAFVMFAVGFWIITEPYRQRRKQRRDRQKSNVIGRILDDPSVADFDRSSTISLVEATVLGIALAMNAFAGGFDAGVTHLNLSVTAFFVALFSYVLLGLSAFFGRRYAARAMGDHATLVAGLLLIAIGIHQVW</sequence>
<accession>A0ABY6Z389</accession>
<reference evidence="6" key="1">
    <citation type="submission" date="2022-08" db="EMBL/GenBank/DDBJ databases">
        <title>Alicyclobacillus dauci DSM2870, complete genome.</title>
        <authorList>
            <person name="Wang Q."/>
            <person name="Cai R."/>
            <person name="Wang Z."/>
        </authorList>
    </citation>
    <scope>NUCLEOTIDE SEQUENCE</scope>
    <source>
        <strain evidence="6">DSM 28700</strain>
    </source>
</reference>
<dbReference type="InterPro" id="IPR014205">
    <property type="entry name" value="Spore_YtaF"/>
</dbReference>
<feature type="transmembrane region" description="Helical" evidence="5">
    <location>
        <begin position="185"/>
        <end position="202"/>
    </location>
</feature>